<dbReference type="RefSeq" id="WP_111597243.1">
    <property type="nucleotide sequence ID" value="NZ_QLLL01000003.1"/>
</dbReference>
<evidence type="ECO:0000313" key="2">
    <source>
        <dbReference type="Proteomes" id="UP000249547"/>
    </source>
</evidence>
<dbReference type="PANTHER" id="PTHR21174">
    <property type="match status" value="1"/>
</dbReference>
<dbReference type="Proteomes" id="UP000249547">
    <property type="component" value="Unassembled WGS sequence"/>
</dbReference>
<dbReference type="InterPro" id="IPR009218">
    <property type="entry name" value="HD_phosphohydro"/>
</dbReference>
<proteinExistence type="predicted"/>
<accession>A0A327QQX0</accession>
<dbReference type="OrthoDB" id="9808993at2"/>
<dbReference type="GO" id="GO:0016787">
    <property type="term" value="F:hydrolase activity"/>
    <property type="evidence" value="ECO:0007669"/>
    <property type="project" value="UniProtKB-KW"/>
</dbReference>
<keyword evidence="1" id="KW-0378">Hydrolase</keyword>
<sequence length="207" mass="24198">MENLQLIFTRLMGQYTEDQKLIEKYYSLIEKKYNSSKRHYHNLEHLSNLFAVLAPCRSLIISTEAVDFAIFYHDIFYNVSRKDNELKSAQFARKQLVPLGIPGVTIELISAHIEATQTHIRSTNNDTNLFTDADLSILGSNPGTYLQYTKSIRKEYNIYPEILYKPGRKKVVEHFLAMPRIFKTPYFYEHFESPARENLLSELHSLL</sequence>
<gene>
    <name evidence="1" type="ORF">LX64_01768</name>
</gene>
<name>A0A327QQX0_9BACT</name>
<dbReference type="PIRSF" id="PIRSF035170">
    <property type="entry name" value="HD_phosphohydro"/>
    <property type="match status" value="1"/>
</dbReference>
<dbReference type="EMBL" id="QLLL01000003">
    <property type="protein sequence ID" value="RAJ06641.1"/>
    <property type="molecule type" value="Genomic_DNA"/>
</dbReference>
<organism evidence="1 2">
    <name type="scientific">Chitinophaga skermanii</name>
    <dbReference type="NCBI Taxonomy" id="331697"/>
    <lineage>
        <taxon>Bacteria</taxon>
        <taxon>Pseudomonadati</taxon>
        <taxon>Bacteroidota</taxon>
        <taxon>Chitinophagia</taxon>
        <taxon>Chitinophagales</taxon>
        <taxon>Chitinophagaceae</taxon>
        <taxon>Chitinophaga</taxon>
    </lineage>
</organism>
<comment type="caution">
    <text evidence="1">The sequence shown here is derived from an EMBL/GenBank/DDBJ whole genome shotgun (WGS) entry which is preliminary data.</text>
</comment>
<dbReference type="PANTHER" id="PTHR21174:SF0">
    <property type="entry name" value="HD PHOSPHOHYDROLASE FAMILY PROTEIN-RELATED"/>
    <property type="match status" value="1"/>
</dbReference>
<evidence type="ECO:0000313" key="1">
    <source>
        <dbReference type="EMBL" id="RAJ06641.1"/>
    </source>
</evidence>
<dbReference type="AlphaFoldDB" id="A0A327QQX0"/>
<keyword evidence="2" id="KW-1185">Reference proteome</keyword>
<reference evidence="1 2" key="1">
    <citation type="submission" date="2018-06" db="EMBL/GenBank/DDBJ databases">
        <title>Genomic Encyclopedia of Archaeal and Bacterial Type Strains, Phase II (KMG-II): from individual species to whole genera.</title>
        <authorList>
            <person name="Goeker M."/>
        </authorList>
    </citation>
    <scope>NUCLEOTIDE SEQUENCE [LARGE SCALE GENOMIC DNA]</scope>
    <source>
        <strain evidence="1 2">DSM 23857</strain>
    </source>
</reference>
<protein>
    <submittedName>
        <fullName evidence="1">Putative metal-dependent HD superfamily phosphohydrolase</fullName>
    </submittedName>
</protein>
<dbReference type="SUPFAM" id="SSF109604">
    <property type="entry name" value="HD-domain/PDEase-like"/>
    <property type="match status" value="1"/>
</dbReference>
<dbReference type="Gene3D" id="1.10.3210.10">
    <property type="entry name" value="Hypothetical protein af1432"/>
    <property type="match status" value="1"/>
</dbReference>